<protein>
    <submittedName>
        <fullName evidence="16">Cytochrome P450 9e2</fullName>
    </submittedName>
</protein>
<keyword evidence="11 14" id="KW-0503">Monooxygenase</keyword>
<dbReference type="Proteomes" id="UP000053825">
    <property type="component" value="Unassembled WGS sequence"/>
</dbReference>
<reference evidence="16 17" key="1">
    <citation type="submission" date="2015-07" db="EMBL/GenBank/DDBJ databases">
        <title>The genome of Habropoda laboriosa.</title>
        <authorList>
            <person name="Pan H."/>
            <person name="Kapheim K."/>
        </authorList>
    </citation>
    <scope>NUCLEOTIDE SEQUENCE [LARGE SCALE GENOMIC DNA]</scope>
    <source>
        <strain evidence="16">0110345459</strain>
    </source>
</reference>
<dbReference type="AlphaFoldDB" id="A0A0L7QRI0"/>
<evidence type="ECO:0000256" key="3">
    <source>
        <dbReference type="ARBA" id="ARBA00004406"/>
    </source>
</evidence>
<evidence type="ECO:0000313" key="17">
    <source>
        <dbReference type="Proteomes" id="UP000053825"/>
    </source>
</evidence>
<dbReference type="EMBL" id="KQ414784">
    <property type="protein sequence ID" value="KOC61106.1"/>
    <property type="molecule type" value="Genomic_DNA"/>
</dbReference>
<keyword evidence="6 13" id="KW-0479">Metal-binding</keyword>
<dbReference type="FunFam" id="1.10.630.10:FF:000042">
    <property type="entry name" value="Cytochrome P450"/>
    <property type="match status" value="1"/>
</dbReference>
<dbReference type="GO" id="GO:0005506">
    <property type="term" value="F:iron ion binding"/>
    <property type="evidence" value="ECO:0007669"/>
    <property type="project" value="InterPro"/>
</dbReference>
<dbReference type="PANTHER" id="PTHR24292">
    <property type="entry name" value="CYTOCHROME P450"/>
    <property type="match status" value="1"/>
</dbReference>
<evidence type="ECO:0000256" key="12">
    <source>
        <dbReference type="ARBA" id="ARBA00023136"/>
    </source>
</evidence>
<evidence type="ECO:0000256" key="8">
    <source>
        <dbReference type="ARBA" id="ARBA00022848"/>
    </source>
</evidence>
<dbReference type="PROSITE" id="PS00086">
    <property type="entry name" value="CYTOCHROME_P450"/>
    <property type="match status" value="1"/>
</dbReference>
<dbReference type="PRINTS" id="PR00463">
    <property type="entry name" value="EP450I"/>
</dbReference>
<dbReference type="STRING" id="597456.A0A0L7QRI0"/>
<comment type="cofactor">
    <cofactor evidence="1 13">
        <name>heme</name>
        <dbReference type="ChEBI" id="CHEBI:30413"/>
    </cofactor>
</comment>
<keyword evidence="7" id="KW-0256">Endoplasmic reticulum</keyword>
<dbReference type="CDD" id="cd11056">
    <property type="entry name" value="CYP6-like"/>
    <property type="match status" value="1"/>
</dbReference>
<feature type="transmembrane region" description="Helical" evidence="15">
    <location>
        <begin position="6"/>
        <end position="27"/>
    </location>
</feature>
<dbReference type="GO" id="GO:0004497">
    <property type="term" value="F:monooxygenase activity"/>
    <property type="evidence" value="ECO:0007669"/>
    <property type="project" value="UniProtKB-KW"/>
</dbReference>
<dbReference type="Gene3D" id="1.10.630.10">
    <property type="entry name" value="Cytochrome P450"/>
    <property type="match status" value="1"/>
</dbReference>
<evidence type="ECO:0000256" key="15">
    <source>
        <dbReference type="SAM" id="Phobius"/>
    </source>
</evidence>
<dbReference type="GO" id="GO:0005789">
    <property type="term" value="C:endoplasmic reticulum membrane"/>
    <property type="evidence" value="ECO:0007669"/>
    <property type="project" value="UniProtKB-SubCell"/>
</dbReference>
<organism evidence="16 17">
    <name type="scientific">Habropoda laboriosa</name>
    <dbReference type="NCBI Taxonomy" id="597456"/>
    <lineage>
        <taxon>Eukaryota</taxon>
        <taxon>Metazoa</taxon>
        <taxon>Ecdysozoa</taxon>
        <taxon>Arthropoda</taxon>
        <taxon>Hexapoda</taxon>
        <taxon>Insecta</taxon>
        <taxon>Pterygota</taxon>
        <taxon>Neoptera</taxon>
        <taxon>Endopterygota</taxon>
        <taxon>Hymenoptera</taxon>
        <taxon>Apocrita</taxon>
        <taxon>Aculeata</taxon>
        <taxon>Apoidea</taxon>
        <taxon>Anthophila</taxon>
        <taxon>Apidae</taxon>
        <taxon>Habropoda</taxon>
    </lineage>
</organism>
<evidence type="ECO:0000256" key="9">
    <source>
        <dbReference type="ARBA" id="ARBA00023002"/>
    </source>
</evidence>
<dbReference type="InterPro" id="IPR036396">
    <property type="entry name" value="Cyt_P450_sf"/>
</dbReference>
<dbReference type="PRINTS" id="PR00385">
    <property type="entry name" value="P450"/>
</dbReference>
<dbReference type="InterPro" id="IPR002401">
    <property type="entry name" value="Cyt_P450_E_grp-I"/>
</dbReference>
<dbReference type="GO" id="GO:0016705">
    <property type="term" value="F:oxidoreductase activity, acting on paired donors, with incorporation or reduction of molecular oxygen"/>
    <property type="evidence" value="ECO:0007669"/>
    <property type="project" value="InterPro"/>
</dbReference>
<evidence type="ECO:0000256" key="11">
    <source>
        <dbReference type="ARBA" id="ARBA00023033"/>
    </source>
</evidence>
<keyword evidence="15" id="KW-0812">Transmembrane</keyword>
<gene>
    <name evidence="16" type="ORF">WH47_04372</name>
</gene>
<dbReference type="Pfam" id="PF00067">
    <property type="entry name" value="p450"/>
    <property type="match status" value="1"/>
</dbReference>
<dbReference type="InterPro" id="IPR050476">
    <property type="entry name" value="Insect_CytP450_Detox"/>
</dbReference>
<evidence type="ECO:0000256" key="5">
    <source>
        <dbReference type="ARBA" id="ARBA00022617"/>
    </source>
</evidence>
<dbReference type="InterPro" id="IPR017972">
    <property type="entry name" value="Cyt_P450_CS"/>
</dbReference>
<proteinExistence type="inferred from homology"/>
<sequence>MEILSSTTTFSLLVITFITIIVFKFLASLHRQQNYWKNHNVPYIKPVPVLGPALKFLLRQITFIEYSELVYNSYSNARYIGTMNSSLPNLVIRDPELIREITVKYFDHFTDHKAFVDEDIEPLFSKNVFMLRGERWREMRNILTPTFTANKMKFMFELVSKCSQQFVDYLYDHPEEFSSLDAKDAFGRYTNDVIATVAFGVSVNSLKDRDNEFYRKGKSAFSGLFGNVGKLTLMGICPALFKITGITLIPRDTTDFFRAVILEALKAREKDGIVRQDMLNLLIQAKDKDKPTVHQMTVDDIVSQALIFFLAGLDSTSNLMSYMAYELALCPDAQERLRKEIDGCLQEGNGEISYETLTKMEYMDMVVSETLRKNPGVVFMDRVCTRKFEFPPAEPGYGSPTMYPGETIWLPVYALHHDPKYFPDPEKFDPERFSEENKSNVVPYTYLPFGAGPRKCIGDRFAMMETKILMVQLLHKFILKPIEKTQIPMVFQKNTFIPTPEKGFWIGLEKRVS</sequence>
<dbReference type="PANTHER" id="PTHR24292:SF54">
    <property type="entry name" value="CYP9F3-RELATED"/>
    <property type="match status" value="1"/>
</dbReference>
<evidence type="ECO:0000256" key="7">
    <source>
        <dbReference type="ARBA" id="ARBA00022824"/>
    </source>
</evidence>
<evidence type="ECO:0000256" key="6">
    <source>
        <dbReference type="ARBA" id="ARBA00022723"/>
    </source>
</evidence>
<comment type="similarity">
    <text evidence="4 14">Belongs to the cytochrome P450 family.</text>
</comment>
<evidence type="ECO:0000313" key="16">
    <source>
        <dbReference type="EMBL" id="KOC61106.1"/>
    </source>
</evidence>
<evidence type="ECO:0000256" key="2">
    <source>
        <dbReference type="ARBA" id="ARBA00004174"/>
    </source>
</evidence>
<evidence type="ECO:0000256" key="14">
    <source>
        <dbReference type="RuleBase" id="RU000461"/>
    </source>
</evidence>
<evidence type="ECO:0000256" key="10">
    <source>
        <dbReference type="ARBA" id="ARBA00023004"/>
    </source>
</evidence>
<keyword evidence="15" id="KW-1133">Transmembrane helix</keyword>
<keyword evidence="9 14" id="KW-0560">Oxidoreductase</keyword>
<evidence type="ECO:0000256" key="1">
    <source>
        <dbReference type="ARBA" id="ARBA00001971"/>
    </source>
</evidence>
<evidence type="ECO:0000256" key="4">
    <source>
        <dbReference type="ARBA" id="ARBA00010617"/>
    </source>
</evidence>
<dbReference type="GO" id="GO:0020037">
    <property type="term" value="F:heme binding"/>
    <property type="evidence" value="ECO:0007669"/>
    <property type="project" value="InterPro"/>
</dbReference>
<keyword evidence="17" id="KW-1185">Reference proteome</keyword>
<keyword evidence="5 13" id="KW-0349">Heme</keyword>
<keyword evidence="8" id="KW-0492">Microsome</keyword>
<keyword evidence="10 13" id="KW-0408">Iron</keyword>
<name>A0A0L7QRI0_9HYME</name>
<dbReference type="InterPro" id="IPR001128">
    <property type="entry name" value="Cyt_P450"/>
</dbReference>
<feature type="binding site" description="axial binding residue" evidence="13">
    <location>
        <position position="456"/>
    </location>
    <ligand>
        <name>heme</name>
        <dbReference type="ChEBI" id="CHEBI:30413"/>
    </ligand>
    <ligandPart>
        <name>Fe</name>
        <dbReference type="ChEBI" id="CHEBI:18248"/>
    </ligandPart>
</feature>
<comment type="subcellular location">
    <subcellularLocation>
        <location evidence="3">Endoplasmic reticulum membrane</location>
        <topology evidence="3">Peripheral membrane protein</topology>
    </subcellularLocation>
    <subcellularLocation>
        <location evidence="2">Microsome membrane</location>
        <topology evidence="2">Peripheral membrane protein</topology>
    </subcellularLocation>
</comment>
<evidence type="ECO:0000256" key="13">
    <source>
        <dbReference type="PIRSR" id="PIRSR602401-1"/>
    </source>
</evidence>
<dbReference type="SUPFAM" id="SSF48264">
    <property type="entry name" value="Cytochrome P450"/>
    <property type="match status" value="1"/>
</dbReference>
<keyword evidence="12 15" id="KW-0472">Membrane</keyword>
<dbReference type="OrthoDB" id="2789670at2759"/>
<accession>A0A0L7QRI0</accession>